<name>A0ABM8TLV7_9BURK</name>
<dbReference type="SMART" id="SM00822">
    <property type="entry name" value="PKS_KR"/>
    <property type="match status" value="1"/>
</dbReference>
<keyword evidence="6" id="KW-1185">Reference proteome</keyword>
<comment type="caution">
    <text evidence="5">The sequence shown here is derived from an EMBL/GenBank/DDBJ whole genome shotgun (WGS) entry which is preliminary data.</text>
</comment>
<organism evidence="5 6">
    <name type="scientific">Cupriavidus numazuensis</name>
    <dbReference type="NCBI Taxonomy" id="221992"/>
    <lineage>
        <taxon>Bacteria</taxon>
        <taxon>Pseudomonadati</taxon>
        <taxon>Pseudomonadota</taxon>
        <taxon>Betaproteobacteria</taxon>
        <taxon>Burkholderiales</taxon>
        <taxon>Burkholderiaceae</taxon>
        <taxon>Cupriavidus</taxon>
    </lineage>
</organism>
<dbReference type="InterPro" id="IPR051911">
    <property type="entry name" value="SDR_oxidoreductase"/>
</dbReference>
<accession>A0ABM8TLV7</accession>
<sequence length="276" mass="29095">MAPKVWFITGASRGFGRVWAEAALSRGDKVAATARSADSLTGLAKAYGSAVLPLELDVTDRAGVFAAVERAHAHFGRLDVVVNNAGYGLFGAIEETSEAEARAQIETNVFGALWVIQAVLPRLRQQGGGHILSVSSIGGIVAFPTLGLYHASKWALEALNESLTQEVAGQGIKVTLIEPGSYATDWAGSSSIHTTHLPEYDGIRSQLAAAFAGASLGDPKATGDAILKLVDADKPPLRLFLGSMPLPIARQRYAERLATWSEWETVSSAAQGSVKV</sequence>
<dbReference type="PRINTS" id="PR00080">
    <property type="entry name" value="SDRFAMILY"/>
</dbReference>
<dbReference type="EC" id="1.1.1.268" evidence="5"/>
<dbReference type="EMBL" id="CAJPVI010000030">
    <property type="protein sequence ID" value="CAG2154140.1"/>
    <property type="molecule type" value="Genomic_DNA"/>
</dbReference>
<gene>
    <name evidence="5" type="primary">xecD_1</name>
    <name evidence="5" type="ORF">LMG26411_04550</name>
</gene>
<proteinExistence type="inferred from homology"/>
<evidence type="ECO:0000313" key="5">
    <source>
        <dbReference type="EMBL" id="CAG2154140.1"/>
    </source>
</evidence>
<evidence type="ECO:0000256" key="2">
    <source>
        <dbReference type="ARBA" id="ARBA00023002"/>
    </source>
</evidence>
<dbReference type="CDD" id="cd05374">
    <property type="entry name" value="17beta-HSD-like_SDR_c"/>
    <property type="match status" value="1"/>
</dbReference>
<dbReference type="RefSeq" id="WP_211955532.1">
    <property type="nucleotide sequence ID" value="NZ_CAJPVI010000030.1"/>
</dbReference>
<dbReference type="PRINTS" id="PR00081">
    <property type="entry name" value="GDHRDH"/>
</dbReference>
<dbReference type="InterPro" id="IPR057326">
    <property type="entry name" value="KR_dom"/>
</dbReference>
<dbReference type="InterPro" id="IPR002347">
    <property type="entry name" value="SDR_fam"/>
</dbReference>
<keyword evidence="2 5" id="KW-0560">Oxidoreductase</keyword>
<reference evidence="5 6" key="1">
    <citation type="submission" date="2021-03" db="EMBL/GenBank/DDBJ databases">
        <authorList>
            <person name="Peeters C."/>
        </authorList>
    </citation>
    <scope>NUCLEOTIDE SEQUENCE [LARGE SCALE GENOMIC DNA]</scope>
    <source>
        <strain evidence="5 6">LMG 26411</strain>
    </source>
</reference>
<dbReference type="SUPFAM" id="SSF51735">
    <property type="entry name" value="NAD(P)-binding Rossmann-fold domains"/>
    <property type="match status" value="1"/>
</dbReference>
<evidence type="ECO:0000256" key="3">
    <source>
        <dbReference type="RuleBase" id="RU000363"/>
    </source>
</evidence>
<evidence type="ECO:0000313" key="6">
    <source>
        <dbReference type="Proteomes" id="UP000672657"/>
    </source>
</evidence>
<evidence type="ECO:0000259" key="4">
    <source>
        <dbReference type="SMART" id="SM00822"/>
    </source>
</evidence>
<dbReference type="GO" id="GO:0050574">
    <property type="term" value="F:2-(R)-hydroxypropyl-CoM dehydrogenase activity"/>
    <property type="evidence" value="ECO:0007669"/>
    <property type="project" value="UniProtKB-EC"/>
</dbReference>
<dbReference type="NCBIfam" id="NF004824">
    <property type="entry name" value="PRK06180.1"/>
    <property type="match status" value="1"/>
</dbReference>
<evidence type="ECO:0000256" key="1">
    <source>
        <dbReference type="ARBA" id="ARBA00006484"/>
    </source>
</evidence>
<dbReference type="Pfam" id="PF00106">
    <property type="entry name" value="adh_short"/>
    <property type="match status" value="1"/>
</dbReference>
<dbReference type="PANTHER" id="PTHR43976:SF16">
    <property type="entry name" value="SHORT-CHAIN DEHYDROGENASE_REDUCTASE FAMILY PROTEIN"/>
    <property type="match status" value="1"/>
</dbReference>
<dbReference type="PANTHER" id="PTHR43976">
    <property type="entry name" value="SHORT CHAIN DEHYDROGENASE"/>
    <property type="match status" value="1"/>
</dbReference>
<dbReference type="Proteomes" id="UP000672657">
    <property type="component" value="Unassembled WGS sequence"/>
</dbReference>
<dbReference type="NCBIfam" id="NF006114">
    <property type="entry name" value="PRK08263.1"/>
    <property type="match status" value="1"/>
</dbReference>
<feature type="domain" description="Ketoreductase" evidence="4">
    <location>
        <begin position="4"/>
        <end position="180"/>
    </location>
</feature>
<comment type="similarity">
    <text evidence="1 3">Belongs to the short-chain dehydrogenases/reductases (SDR) family.</text>
</comment>
<dbReference type="InterPro" id="IPR036291">
    <property type="entry name" value="NAD(P)-bd_dom_sf"/>
</dbReference>
<dbReference type="Gene3D" id="3.40.50.720">
    <property type="entry name" value="NAD(P)-binding Rossmann-like Domain"/>
    <property type="match status" value="1"/>
</dbReference>
<protein>
    <submittedName>
        <fullName evidence="5">2-(R)-hydroxypropyl-CoM dehydrogenase</fullName>
        <ecNumber evidence="5">1.1.1.268</ecNumber>
    </submittedName>
</protein>